<proteinExistence type="predicted"/>
<comment type="caution">
    <text evidence="5">The sequence shown here is derived from an EMBL/GenBank/DDBJ whole genome shotgun (WGS) entry which is preliminary data.</text>
</comment>
<keyword evidence="1" id="KW-0805">Transcription regulation</keyword>
<gene>
    <name evidence="5" type="ORF">EWE74_06620</name>
</gene>
<dbReference type="RefSeq" id="WP_130140695.1">
    <property type="nucleotide sequence ID" value="NZ_SGIT01000001.1"/>
</dbReference>
<dbReference type="CDD" id="cd00038">
    <property type="entry name" value="CAP_ED"/>
    <property type="match status" value="1"/>
</dbReference>
<feature type="domain" description="Cyclic nucleotide-binding" evidence="4">
    <location>
        <begin position="14"/>
        <end position="99"/>
    </location>
</feature>
<dbReference type="InterPro" id="IPR014710">
    <property type="entry name" value="RmlC-like_jellyroll"/>
</dbReference>
<evidence type="ECO:0000256" key="3">
    <source>
        <dbReference type="ARBA" id="ARBA00023163"/>
    </source>
</evidence>
<dbReference type="Pfam" id="PF13545">
    <property type="entry name" value="HTH_Crp_2"/>
    <property type="match status" value="1"/>
</dbReference>
<dbReference type="PANTHER" id="PTHR24567">
    <property type="entry name" value="CRP FAMILY TRANSCRIPTIONAL REGULATORY PROTEIN"/>
    <property type="match status" value="1"/>
</dbReference>
<dbReference type="GO" id="GO:0003677">
    <property type="term" value="F:DNA binding"/>
    <property type="evidence" value="ECO:0007669"/>
    <property type="project" value="UniProtKB-KW"/>
</dbReference>
<dbReference type="SMART" id="SM00100">
    <property type="entry name" value="cNMP"/>
    <property type="match status" value="1"/>
</dbReference>
<dbReference type="InterPro" id="IPR018490">
    <property type="entry name" value="cNMP-bd_dom_sf"/>
</dbReference>
<dbReference type="InterPro" id="IPR000595">
    <property type="entry name" value="cNMP-bd_dom"/>
</dbReference>
<dbReference type="PROSITE" id="PS50042">
    <property type="entry name" value="CNMP_BINDING_3"/>
    <property type="match status" value="1"/>
</dbReference>
<dbReference type="OrthoDB" id="667966at2"/>
<keyword evidence="2" id="KW-0238">DNA-binding</keyword>
<dbReference type="Gene3D" id="2.60.120.10">
    <property type="entry name" value="Jelly Rolls"/>
    <property type="match status" value="1"/>
</dbReference>
<accession>A0A4Q6XZW2</accession>
<organism evidence="5 6">
    <name type="scientific">Sphingobacterium corticibacterium</name>
    <dbReference type="NCBI Taxonomy" id="2484746"/>
    <lineage>
        <taxon>Bacteria</taxon>
        <taxon>Pseudomonadati</taxon>
        <taxon>Bacteroidota</taxon>
        <taxon>Sphingobacteriia</taxon>
        <taxon>Sphingobacteriales</taxon>
        <taxon>Sphingobacteriaceae</taxon>
        <taxon>Sphingobacterium</taxon>
    </lineage>
</organism>
<dbReference type="GO" id="GO:0005829">
    <property type="term" value="C:cytosol"/>
    <property type="evidence" value="ECO:0007669"/>
    <property type="project" value="TreeGrafter"/>
</dbReference>
<evidence type="ECO:0000259" key="4">
    <source>
        <dbReference type="PROSITE" id="PS50042"/>
    </source>
</evidence>
<dbReference type="InterPro" id="IPR036390">
    <property type="entry name" value="WH_DNA-bd_sf"/>
</dbReference>
<dbReference type="InterPro" id="IPR012318">
    <property type="entry name" value="HTH_CRP"/>
</dbReference>
<dbReference type="EMBL" id="SGIT01000001">
    <property type="protein sequence ID" value="RZF62469.1"/>
    <property type="molecule type" value="Genomic_DNA"/>
</dbReference>
<dbReference type="Pfam" id="PF00027">
    <property type="entry name" value="cNMP_binding"/>
    <property type="match status" value="1"/>
</dbReference>
<evidence type="ECO:0000313" key="6">
    <source>
        <dbReference type="Proteomes" id="UP000292855"/>
    </source>
</evidence>
<dbReference type="InterPro" id="IPR050397">
    <property type="entry name" value="Env_Response_Regulators"/>
</dbReference>
<dbReference type="SUPFAM" id="SSF46785">
    <property type="entry name" value="Winged helix' DNA-binding domain"/>
    <property type="match status" value="1"/>
</dbReference>
<keyword evidence="6" id="KW-1185">Reference proteome</keyword>
<evidence type="ECO:0000256" key="1">
    <source>
        <dbReference type="ARBA" id="ARBA00023015"/>
    </source>
</evidence>
<dbReference type="PANTHER" id="PTHR24567:SF74">
    <property type="entry name" value="HTH-TYPE TRANSCRIPTIONAL REGULATOR ARCR"/>
    <property type="match status" value="1"/>
</dbReference>
<reference evidence="5 6" key="1">
    <citation type="submission" date="2019-02" db="EMBL/GenBank/DDBJ databases">
        <authorList>
            <person name="Li Y."/>
        </authorList>
    </citation>
    <scope>NUCLEOTIDE SEQUENCE [LARGE SCALE GENOMIC DNA]</scope>
    <source>
        <strain evidence="5 6">30C10-4-7</strain>
    </source>
</reference>
<name>A0A4Q6XZW2_9SPHI</name>
<sequence length="206" mass="23477">MIPVDLLLKNGAAYRKTEPGEIIFNEGGVATYYYQLVEGRIRWCNLMDDGREVLHKIVEPGDIFGELPFFDDGVYAASAISDIACTLLRLRVDTFKQLLEEHPAIHFDFTRSMASDLRFKFMLTDIVSRNCPEDIITSLIQYLNQEKKLICQDCNRLMLTRQQLANMTGLRVETIIRAIKNMERNERVSIVRGKVFIPADGIGGIS</sequence>
<dbReference type="SMART" id="SM00419">
    <property type="entry name" value="HTH_CRP"/>
    <property type="match status" value="1"/>
</dbReference>
<dbReference type="AlphaFoldDB" id="A0A4Q6XZW2"/>
<dbReference type="Proteomes" id="UP000292855">
    <property type="component" value="Unassembled WGS sequence"/>
</dbReference>
<dbReference type="GO" id="GO:0003700">
    <property type="term" value="F:DNA-binding transcription factor activity"/>
    <property type="evidence" value="ECO:0007669"/>
    <property type="project" value="TreeGrafter"/>
</dbReference>
<evidence type="ECO:0000313" key="5">
    <source>
        <dbReference type="EMBL" id="RZF62469.1"/>
    </source>
</evidence>
<protein>
    <submittedName>
        <fullName evidence="5">Crp/Fnr family transcriptional regulator</fullName>
    </submittedName>
</protein>
<keyword evidence="3" id="KW-0804">Transcription</keyword>
<dbReference type="SUPFAM" id="SSF51206">
    <property type="entry name" value="cAMP-binding domain-like"/>
    <property type="match status" value="1"/>
</dbReference>
<evidence type="ECO:0000256" key="2">
    <source>
        <dbReference type="ARBA" id="ARBA00023125"/>
    </source>
</evidence>